<evidence type="ECO:0000313" key="4">
    <source>
        <dbReference type="Proteomes" id="UP001596915"/>
    </source>
</evidence>
<dbReference type="EMBL" id="JBHTGL010000008">
    <property type="protein sequence ID" value="MFD0622682.1"/>
    <property type="molecule type" value="Genomic_DNA"/>
</dbReference>
<protein>
    <recommendedName>
        <fullName evidence="5">Tetratricopeptide repeat protein</fullName>
    </recommendedName>
</protein>
<evidence type="ECO:0008006" key="5">
    <source>
        <dbReference type="Google" id="ProtNLM"/>
    </source>
</evidence>
<gene>
    <name evidence="3" type="ORF">ACFQ2K_07415</name>
</gene>
<dbReference type="SMART" id="SM00028">
    <property type="entry name" value="TPR"/>
    <property type="match status" value="2"/>
</dbReference>
<name>A0ABW2WMQ5_9ACTN</name>
<dbReference type="Gene3D" id="1.25.40.10">
    <property type="entry name" value="Tetratricopeptide repeat domain"/>
    <property type="match status" value="1"/>
</dbReference>
<feature type="compositionally biased region" description="Basic and acidic residues" evidence="2">
    <location>
        <begin position="131"/>
        <end position="146"/>
    </location>
</feature>
<accession>A0ABW2WMQ5</accession>
<keyword evidence="1" id="KW-0802">TPR repeat</keyword>
<evidence type="ECO:0000313" key="3">
    <source>
        <dbReference type="EMBL" id="MFD0622682.1"/>
    </source>
</evidence>
<dbReference type="Proteomes" id="UP001596915">
    <property type="component" value="Unassembled WGS sequence"/>
</dbReference>
<dbReference type="PROSITE" id="PS50005">
    <property type="entry name" value="TPR"/>
    <property type="match status" value="1"/>
</dbReference>
<dbReference type="InterPro" id="IPR011990">
    <property type="entry name" value="TPR-like_helical_dom_sf"/>
</dbReference>
<organism evidence="3 4">
    <name type="scientific">Streptomyces sanglieri</name>
    <dbReference type="NCBI Taxonomy" id="193460"/>
    <lineage>
        <taxon>Bacteria</taxon>
        <taxon>Bacillati</taxon>
        <taxon>Actinomycetota</taxon>
        <taxon>Actinomycetes</taxon>
        <taxon>Kitasatosporales</taxon>
        <taxon>Streptomycetaceae</taxon>
        <taxon>Streptomyces</taxon>
    </lineage>
</organism>
<sequence>MDLDRVDEARALLASRLAEDQTGVRGWAHLARCHLSVRDYAEALTGTGEALALAPEEFESHHARAYALRRSGRPDEALAEARETIRIDPQSRRALPSSQRPGSVAASLARGLRRGGDRCTTRTGRSRRSLRAVECRDDERLSRRDATSSARAPAHRPQNAWGLAERAFHAEADAARPPLIDAGSKLSTAADAYATALAADPQADRLRGTGPGTVPNAARNPLAGFALPRHRGSRGTGISDR</sequence>
<comment type="caution">
    <text evidence="3">The sequence shown here is derived from an EMBL/GenBank/DDBJ whole genome shotgun (WGS) entry which is preliminary data.</text>
</comment>
<dbReference type="InterPro" id="IPR019734">
    <property type="entry name" value="TPR_rpt"/>
</dbReference>
<feature type="region of interest" description="Disordered" evidence="2">
    <location>
        <begin position="90"/>
        <end position="159"/>
    </location>
</feature>
<keyword evidence="4" id="KW-1185">Reference proteome</keyword>
<reference evidence="4" key="1">
    <citation type="journal article" date="2019" name="Int. J. Syst. Evol. Microbiol.">
        <title>The Global Catalogue of Microorganisms (GCM) 10K type strain sequencing project: providing services to taxonomists for standard genome sequencing and annotation.</title>
        <authorList>
            <consortium name="The Broad Institute Genomics Platform"/>
            <consortium name="The Broad Institute Genome Sequencing Center for Infectious Disease"/>
            <person name="Wu L."/>
            <person name="Ma J."/>
        </authorList>
    </citation>
    <scope>NUCLEOTIDE SEQUENCE [LARGE SCALE GENOMIC DNA]</scope>
    <source>
        <strain evidence="4">JCM 12607</strain>
    </source>
</reference>
<evidence type="ECO:0000256" key="2">
    <source>
        <dbReference type="SAM" id="MobiDB-lite"/>
    </source>
</evidence>
<feature type="repeat" description="TPR" evidence="1">
    <location>
        <begin position="24"/>
        <end position="57"/>
    </location>
</feature>
<feature type="region of interest" description="Disordered" evidence="2">
    <location>
        <begin position="203"/>
        <end position="241"/>
    </location>
</feature>
<proteinExistence type="predicted"/>
<dbReference type="SUPFAM" id="SSF48452">
    <property type="entry name" value="TPR-like"/>
    <property type="match status" value="1"/>
</dbReference>
<evidence type="ECO:0000256" key="1">
    <source>
        <dbReference type="PROSITE-ProRule" id="PRU00339"/>
    </source>
</evidence>